<sequence>MATGKTWLEHDSYTFFFRYRVKMGQKWVCTSYPRCPAFICVDQMYRIVLGNSEHNHERRTLHMCPNGQYVNIKFPRDKDKKAVVYCELITMTNGKTLVLYDGYTFYKRYKLKKFNKWNCTAFPRCNAYLNIDDNMIISGAIIDHTHEKKQIIKTPNGFYTRV</sequence>
<dbReference type="InterPro" id="IPR007588">
    <property type="entry name" value="Znf_FLYWCH"/>
</dbReference>
<feature type="domain" description="FLYWCH-type" evidence="4">
    <location>
        <begin position="90"/>
        <end position="146"/>
    </location>
</feature>
<accession>A0AAU9TFY0</accession>
<evidence type="ECO:0000313" key="5">
    <source>
        <dbReference type="EMBL" id="CAH2085781.1"/>
    </source>
</evidence>
<evidence type="ECO:0000259" key="4">
    <source>
        <dbReference type="Pfam" id="PF04500"/>
    </source>
</evidence>
<keyword evidence="2" id="KW-0863">Zinc-finger</keyword>
<organism evidence="5 6">
    <name type="scientific">Euphydryas editha</name>
    <name type="common">Edith's checkerspot</name>
    <dbReference type="NCBI Taxonomy" id="104508"/>
    <lineage>
        <taxon>Eukaryota</taxon>
        <taxon>Metazoa</taxon>
        <taxon>Ecdysozoa</taxon>
        <taxon>Arthropoda</taxon>
        <taxon>Hexapoda</taxon>
        <taxon>Insecta</taxon>
        <taxon>Pterygota</taxon>
        <taxon>Neoptera</taxon>
        <taxon>Endopterygota</taxon>
        <taxon>Lepidoptera</taxon>
        <taxon>Glossata</taxon>
        <taxon>Ditrysia</taxon>
        <taxon>Papilionoidea</taxon>
        <taxon>Nymphalidae</taxon>
        <taxon>Nymphalinae</taxon>
        <taxon>Euphydryas</taxon>
    </lineage>
</organism>
<dbReference type="EMBL" id="CAKOGL010000004">
    <property type="protein sequence ID" value="CAH2085781.1"/>
    <property type="molecule type" value="Genomic_DNA"/>
</dbReference>
<keyword evidence="3" id="KW-0862">Zinc</keyword>
<evidence type="ECO:0000256" key="3">
    <source>
        <dbReference type="ARBA" id="ARBA00022833"/>
    </source>
</evidence>
<keyword evidence="6" id="KW-1185">Reference proteome</keyword>
<proteinExistence type="predicted"/>
<dbReference type="AlphaFoldDB" id="A0AAU9TFY0"/>
<evidence type="ECO:0000256" key="1">
    <source>
        <dbReference type="ARBA" id="ARBA00022723"/>
    </source>
</evidence>
<evidence type="ECO:0000256" key="2">
    <source>
        <dbReference type="ARBA" id="ARBA00022771"/>
    </source>
</evidence>
<keyword evidence="1" id="KW-0479">Metal-binding</keyword>
<dbReference type="Pfam" id="PF04500">
    <property type="entry name" value="FLYWCH"/>
    <property type="match status" value="2"/>
</dbReference>
<comment type="caution">
    <text evidence="5">The sequence shown here is derived from an EMBL/GenBank/DDBJ whole genome shotgun (WGS) entry which is preliminary data.</text>
</comment>
<gene>
    <name evidence="5" type="ORF">EEDITHA_LOCUS2224</name>
</gene>
<feature type="domain" description="FLYWCH-type" evidence="4">
    <location>
        <begin position="4"/>
        <end position="56"/>
    </location>
</feature>
<name>A0AAU9TFY0_EUPED</name>
<protein>
    <recommendedName>
        <fullName evidence="4">FLYWCH-type domain-containing protein</fullName>
    </recommendedName>
</protein>
<dbReference type="Proteomes" id="UP001153954">
    <property type="component" value="Unassembled WGS sequence"/>
</dbReference>
<dbReference type="Gene3D" id="2.20.25.240">
    <property type="match status" value="2"/>
</dbReference>
<dbReference type="GO" id="GO:0008270">
    <property type="term" value="F:zinc ion binding"/>
    <property type="evidence" value="ECO:0007669"/>
    <property type="project" value="UniProtKB-KW"/>
</dbReference>
<evidence type="ECO:0000313" key="6">
    <source>
        <dbReference type="Proteomes" id="UP001153954"/>
    </source>
</evidence>
<reference evidence="5" key="1">
    <citation type="submission" date="2022-03" db="EMBL/GenBank/DDBJ databases">
        <authorList>
            <person name="Tunstrom K."/>
        </authorList>
    </citation>
    <scope>NUCLEOTIDE SEQUENCE</scope>
</reference>